<comment type="similarity">
    <text evidence="2">Belongs to the bacterial solute-binding protein 8 family.</text>
</comment>
<dbReference type="GO" id="GO:0030288">
    <property type="term" value="C:outer membrane-bounded periplasmic space"/>
    <property type="evidence" value="ECO:0007669"/>
    <property type="project" value="TreeGrafter"/>
</dbReference>
<dbReference type="PROSITE" id="PS50983">
    <property type="entry name" value="FE_B12_PBP"/>
    <property type="match status" value="1"/>
</dbReference>
<dbReference type="SUPFAM" id="SSF53807">
    <property type="entry name" value="Helical backbone' metal receptor"/>
    <property type="match status" value="1"/>
</dbReference>
<feature type="chain" id="PRO_5023114633" evidence="7">
    <location>
        <begin position="30"/>
        <end position="297"/>
    </location>
</feature>
<sequence length="297" mass="32704">MSHQQLSRTGRLVTLACLAISLASTSVFASPRIASLDWTLAETLIALEAPPVALAQVTDYTSWVGENVPTEVTDIGLRSQPNMELLAELAPEAIVLTPMFANLVPKLQAIAPVVTYEFYRPDKPLWPQLESMTRRLGEQSGQREQAEALIRNSEADIEALKGRLNASQQPLLVVQFMDARHVRIFGNGSLYDAVMQRLGLTNAWPEKPNAWGFNLVGIEQLAKFHDARLVIVEPRPAGVEEELERSGLWHQLGSVQRGDTLILPPVWSFGGLPSARRFAHVLVDAMTATTETAHDDA</sequence>
<name>A0A5C1NQQ4_9GAMM</name>
<evidence type="ECO:0000259" key="8">
    <source>
        <dbReference type="PROSITE" id="PS50983"/>
    </source>
</evidence>
<keyword evidence="3" id="KW-0813">Transport</keyword>
<evidence type="ECO:0000256" key="3">
    <source>
        <dbReference type="ARBA" id="ARBA00022448"/>
    </source>
</evidence>
<reference evidence="9" key="1">
    <citation type="submission" date="2021-02" db="EMBL/GenBank/DDBJ databases">
        <title>Strain Y2R2, a novel species of the genus Halomonas.</title>
        <authorList>
            <person name="Huang H."/>
        </authorList>
    </citation>
    <scope>NUCLEOTIDE SEQUENCE</scope>
    <source>
        <strain evidence="9">Y2R2</strain>
    </source>
</reference>
<dbReference type="InterPro" id="IPR002491">
    <property type="entry name" value="ABC_transptr_periplasmic_BD"/>
</dbReference>
<evidence type="ECO:0000313" key="10">
    <source>
        <dbReference type="Proteomes" id="UP000324285"/>
    </source>
</evidence>
<dbReference type="Gene3D" id="3.40.50.1980">
    <property type="entry name" value="Nitrogenase molybdenum iron protein domain"/>
    <property type="match status" value="2"/>
</dbReference>
<dbReference type="CDD" id="cd01146">
    <property type="entry name" value="FhuD"/>
    <property type="match status" value="1"/>
</dbReference>
<keyword evidence="4" id="KW-0406">Ion transport</keyword>
<keyword evidence="6" id="KW-0175">Coiled coil</keyword>
<accession>A0A5C1NQQ4</accession>
<evidence type="ECO:0000256" key="1">
    <source>
        <dbReference type="ARBA" id="ARBA00004196"/>
    </source>
</evidence>
<feature type="signal peptide" evidence="7">
    <location>
        <begin position="1"/>
        <end position="29"/>
    </location>
</feature>
<evidence type="ECO:0000313" key="9">
    <source>
        <dbReference type="EMBL" id="QEM84129.1"/>
    </source>
</evidence>
<dbReference type="AlphaFoldDB" id="A0A5C1NQQ4"/>
<keyword evidence="4" id="KW-0410">Iron transport</keyword>
<comment type="subcellular location">
    <subcellularLocation>
        <location evidence="1">Cell envelope</location>
    </subcellularLocation>
</comment>
<dbReference type="Pfam" id="PF01497">
    <property type="entry name" value="Peripla_BP_2"/>
    <property type="match status" value="1"/>
</dbReference>
<proteinExistence type="inferred from homology"/>
<protein>
    <submittedName>
        <fullName evidence="9">Iron-siderophore ABC transporter substrate-binding protein</fullName>
    </submittedName>
</protein>
<evidence type="ECO:0000256" key="4">
    <source>
        <dbReference type="ARBA" id="ARBA00022496"/>
    </source>
</evidence>
<dbReference type="EMBL" id="CP038437">
    <property type="protein sequence ID" value="QEM84129.1"/>
    <property type="molecule type" value="Genomic_DNA"/>
</dbReference>
<dbReference type="PRINTS" id="PR01715">
    <property type="entry name" value="FERRIBNDNGPP"/>
</dbReference>
<gene>
    <name evidence="9" type="ORF">E4T21_15175</name>
</gene>
<evidence type="ECO:0000256" key="2">
    <source>
        <dbReference type="ARBA" id="ARBA00008814"/>
    </source>
</evidence>
<evidence type="ECO:0000256" key="6">
    <source>
        <dbReference type="SAM" id="Coils"/>
    </source>
</evidence>
<dbReference type="PANTHER" id="PTHR30532:SF1">
    <property type="entry name" value="IRON(3+)-HYDROXAMATE-BINDING PROTEIN FHUD"/>
    <property type="match status" value="1"/>
</dbReference>
<dbReference type="InterPro" id="IPR051313">
    <property type="entry name" value="Bact_iron-sidero_bind"/>
</dbReference>
<organism evidence="9 10">
    <name type="scientific">Halomonas binhaiensis</name>
    <dbReference type="NCBI Taxonomy" id="2562282"/>
    <lineage>
        <taxon>Bacteria</taxon>
        <taxon>Pseudomonadati</taxon>
        <taxon>Pseudomonadota</taxon>
        <taxon>Gammaproteobacteria</taxon>
        <taxon>Oceanospirillales</taxon>
        <taxon>Halomonadaceae</taxon>
        <taxon>Halomonas</taxon>
    </lineage>
</organism>
<evidence type="ECO:0000256" key="5">
    <source>
        <dbReference type="ARBA" id="ARBA00022729"/>
    </source>
</evidence>
<feature type="coiled-coil region" evidence="6">
    <location>
        <begin position="129"/>
        <end position="163"/>
    </location>
</feature>
<dbReference type="Proteomes" id="UP000324285">
    <property type="component" value="Chromosome"/>
</dbReference>
<dbReference type="GO" id="GO:1901678">
    <property type="term" value="P:iron coordination entity transport"/>
    <property type="evidence" value="ECO:0007669"/>
    <property type="project" value="UniProtKB-ARBA"/>
</dbReference>
<dbReference type="KEGG" id="hbh:E4T21_15175"/>
<keyword evidence="5 7" id="KW-0732">Signal</keyword>
<evidence type="ECO:0000256" key="7">
    <source>
        <dbReference type="SAM" id="SignalP"/>
    </source>
</evidence>
<keyword evidence="10" id="KW-1185">Reference proteome</keyword>
<feature type="domain" description="Fe/B12 periplasmic-binding" evidence="8">
    <location>
        <begin position="32"/>
        <end position="294"/>
    </location>
</feature>
<dbReference type="PANTHER" id="PTHR30532">
    <property type="entry name" value="IRON III DICITRATE-BINDING PERIPLASMIC PROTEIN"/>
    <property type="match status" value="1"/>
</dbReference>
<keyword evidence="4" id="KW-0408">Iron</keyword>
<dbReference type="OrthoDB" id="6160519at2"/>